<accession>A0A8S4SJG6</accession>
<proteinExistence type="predicted"/>
<dbReference type="AlphaFoldDB" id="A0A8S4SJG6"/>
<dbReference type="EMBL" id="CAKXAJ010026512">
    <property type="protein sequence ID" value="CAH2269377.1"/>
    <property type="molecule type" value="Genomic_DNA"/>
</dbReference>
<protein>
    <submittedName>
        <fullName evidence="1">Jg23282 protein</fullName>
    </submittedName>
</protein>
<name>A0A8S4SJG6_9NEOP</name>
<dbReference type="OrthoDB" id="116216at2759"/>
<dbReference type="Proteomes" id="UP000838756">
    <property type="component" value="Unassembled WGS sequence"/>
</dbReference>
<keyword evidence="2" id="KW-1185">Reference proteome</keyword>
<gene>
    <name evidence="1" type="primary">jg23282</name>
    <name evidence="1" type="ORF">PAEG_LOCUS27596</name>
</gene>
<evidence type="ECO:0000313" key="1">
    <source>
        <dbReference type="EMBL" id="CAH2269377.1"/>
    </source>
</evidence>
<reference evidence="1" key="1">
    <citation type="submission" date="2022-03" db="EMBL/GenBank/DDBJ databases">
        <authorList>
            <person name="Lindestad O."/>
        </authorList>
    </citation>
    <scope>NUCLEOTIDE SEQUENCE</scope>
</reference>
<evidence type="ECO:0000313" key="2">
    <source>
        <dbReference type="Proteomes" id="UP000838756"/>
    </source>
</evidence>
<comment type="caution">
    <text evidence="1">The sequence shown here is derived from an EMBL/GenBank/DDBJ whole genome shotgun (WGS) entry which is preliminary data.</text>
</comment>
<organism evidence="1 2">
    <name type="scientific">Pararge aegeria aegeria</name>
    <dbReference type="NCBI Taxonomy" id="348720"/>
    <lineage>
        <taxon>Eukaryota</taxon>
        <taxon>Metazoa</taxon>
        <taxon>Ecdysozoa</taxon>
        <taxon>Arthropoda</taxon>
        <taxon>Hexapoda</taxon>
        <taxon>Insecta</taxon>
        <taxon>Pterygota</taxon>
        <taxon>Neoptera</taxon>
        <taxon>Endopterygota</taxon>
        <taxon>Lepidoptera</taxon>
        <taxon>Glossata</taxon>
        <taxon>Ditrysia</taxon>
        <taxon>Papilionoidea</taxon>
        <taxon>Nymphalidae</taxon>
        <taxon>Satyrinae</taxon>
        <taxon>Satyrini</taxon>
        <taxon>Parargina</taxon>
        <taxon>Pararge</taxon>
    </lineage>
</organism>
<sequence>MAERADKSKAKFDKTKAKVKRFEKGHYVLLKEPIRLGTKLSQKFGGPYEIKKVLPNDRYEVKKITGRGRPRKVAHENLRAAPDFGKQNEIAVSACEVSSNN</sequence>